<reference evidence="2 3" key="1">
    <citation type="submission" date="2014-06" db="EMBL/GenBank/DDBJ databases">
        <authorList>
            <consortium name="DOE Joint Genome Institute"/>
            <person name="Kuo A."/>
            <person name="Kohler A."/>
            <person name="Nagy L.G."/>
            <person name="Floudas D."/>
            <person name="Copeland A."/>
            <person name="Barry K.W."/>
            <person name="Cichocki N."/>
            <person name="Veneault-Fourrey C."/>
            <person name="LaButti K."/>
            <person name="Lindquist E.A."/>
            <person name="Lipzen A."/>
            <person name="Lundell T."/>
            <person name="Morin E."/>
            <person name="Murat C."/>
            <person name="Sun H."/>
            <person name="Tunlid A."/>
            <person name="Henrissat B."/>
            <person name="Grigoriev I.V."/>
            <person name="Hibbett D.S."/>
            <person name="Martin F."/>
            <person name="Nordberg H.P."/>
            <person name="Cantor M.N."/>
            <person name="Hua S.X."/>
        </authorList>
    </citation>
    <scope>NUCLEOTIDE SEQUENCE [LARGE SCALE GENOMIC DNA]</scope>
    <source>
        <strain evidence="2 3">ATCC 200175</strain>
    </source>
</reference>
<organism evidence="2 3">
    <name type="scientific">Paxillus involutus ATCC 200175</name>
    <dbReference type="NCBI Taxonomy" id="664439"/>
    <lineage>
        <taxon>Eukaryota</taxon>
        <taxon>Fungi</taxon>
        <taxon>Dikarya</taxon>
        <taxon>Basidiomycota</taxon>
        <taxon>Agaricomycotina</taxon>
        <taxon>Agaricomycetes</taxon>
        <taxon>Agaricomycetidae</taxon>
        <taxon>Boletales</taxon>
        <taxon>Paxilineae</taxon>
        <taxon>Paxillaceae</taxon>
        <taxon>Paxillus</taxon>
    </lineage>
</organism>
<gene>
    <name evidence="2" type="ORF">PAXINDRAFT_171147</name>
</gene>
<reference evidence="3" key="2">
    <citation type="submission" date="2015-01" db="EMBL/GenBank/DDBJ databases">
        <title>Evolutionary Origins and Diversification of the Mycorrhizal Mutualists.</title>
        <authorList>
            <consortium name="DOE Joint Genome Institute"/>
            <consortium name="Mycorrhizal Genomics Consortium"/>
            <person name="Kohler A."/>
            <person name="Kuo A."/>
            <person name="Nagy L.G."/>
            <person name="Floudas D."/>
            <person name="Copeland A."/>
            <person name="Barry K.W."/>
            <person name="Cichocki N."/>
            <person name="Veneault-Fourrey C."/>
            <person name="LaButti K."/>
            <person name="Lindquist E.A."/>
            <person name="Lipzen A."/>
            <person name="Lundell T."/>
            <person name="Morin E."/>
            <person name="Murat C."/>
            <person name="Riley R."/>
            <person name="Ohm R."/>
            <person name="Sun H."/>
            <person name="Tunlid A."/>
            <person name="Henrissat B."/>
            <person name="Grigoriev I.V."/>
            <person name="Hibbett D.S."/>
            <person name="Martin F."/>
        </authorList>
    </citation>
    <scope>NUCLEOTIDE SEQUENCE [LARGE SCALE GENOMIC DNA]</scope>
    <source>
        <strain evidence="3">ATCC 200175</strain>
    </source>
</reference>
<keyword evidence="1" id="KW-0812">Transmembrane</keyword>
<keyword evidence="1" id="KW-1133">Transmembrane helix</keyword>
<sequence length="90" mass="10172">MGVRKPVLIFVRFIAITVLLEFLRDPTSITHIIALLVPLLTLLNHLVNQNVGYMARRLALPHCRTGSLRRGVLRPLTILRGHDILQLCSL</sequence>
<evidence type="ECO:0000313" key="3">
    <source>
        <dbReference type="Proteomes" id="UP000053647"/>
    </source>
</evidence>
<feature type="transmembrane region" description="Helical" evidence="1">
    <location>
        <begin position="29"/>
        <end position="47"/>
    </location>
</feature>
<evidence type="ECO:0000256" key="1">
    <source>
        <dbReference type="SAM" id="Phobius"/>
    </source>
</evidence>
<name>A0A0C9TYB9_PAXIN</name>
<keyword evidence="3" id="KW-1185">Reference proteome</keyword>
<dbReference type="Proteomes" id="UP000053647">
    <property type="component" value="Unassembled WGS sequence"/>
</dbReference>
<proteinExistence type="predicted"/>
<accession>A0A0C9TYB9</accession>
<dbReference type="AlphaFoldDB" id="A0A0C9TYB9"/>
<evidence type="ECO:0000313" key="2">
    <source>
        <dbReference type="EMBL" id="KIJ12582.1"/>
    </source>
</evidence>
<dbReference type="EMBL" id="KN819362">
    <property type="protein sequence ID" value="KIJ12582.1"/>
    <property type="molecule type" value="Genomic_DNA"/>
</dbReference>
<keyword evidence="1" id="KW-0472">Membrane</keyword>
<protein>
    <submittedName>
        <fullName evidence="2">Uncharacterized protein</fullName>
    </submittedName>
</protein>
<dbReference type="HOGENOM" id="CLU_2441488_0_0_1"/>
<feature type="transmembrane region" description="Helical" evidence="1">
    <location>
        <begin position="7"/>
        <end position="23"/>
    </location>
</feature>